<evidence type="ECO:0000313" key="2">
    <source>
        <dbReference type="EMBL" id="WUU58429.1"/>
    </source>
</evidence>
<name>A0ABZ1YFZ9_9ACTN</name>
<organism evidence="2">
    <name type="scientific">Streptomyces althioticus</name>
    <dbReference type="NCBI Taxonomy" id="83380"/>
    <lineage>
        <taxon>Bacteria</taxon>
        <taxon>Bacillati</taxon>
        <taxon>Actinomycetota</taxon>
        <taxon>Actinomycetes</taxon>
        <taxon>Kitasatosporales</taxon>
        <taxon>Streptomycetaceae</taxon>
        <taxon>Streptomyces</taxon>
        <taxon>Streptomyces althioticus group</taxon>
    </lineage>
</organism>
<evidence type="ECO:0000256" key="1">
    <source>
        <dbReference type="SAM" id="MobiDB-lite"/>
    </source>
</evidence>
<keyword evidence="2" id="KW-0614">Plasmid</keyword>
<geneLocation type="plasmid" evidence="2">
    <name>unnamed1</name>
</geneLocation>
<evidence type="ECO:0008006" key="3">
    <source>
        <dbReference type="Google" id="ProtNLM"/>
    </source>
</evidence>
<dbReference type="EMBL" id="CP109208">
    <property type="protein sequence ID" value="WUU58429.1"/>
    <property type="molecule type" value="Genomic_DNA"/>
</dbReference>
<feature type="region of interest" description="Disordered" evidence="1">
    <location>
        <begin position="64"/>
        <end position="85"/>
    </location>
</feature>
<gene>
    <name evidence="2" type="ORF">OIE82_35205</name>
</gene>
<accession>A0ABZ1YFZ9</accession>
<proteinExistence type="predicted"/>
<dbReference type="RefSeq" id="WP_266477873.1">
    <property type="nucleotide sequence ID" value="NZ_CP109208.1"/>
</dbReference>
<sequence>MFESFCFHFKRAAHEVAQLDGNPRLATAMVSRSAWDRWMDGDIKRTPRADTCRVLEHLLGEPAEVLFGPPRPTPPREDREQSPSPHLDAMASFRLADRQLGGGHVYDSLLIYLRTEVTTSLIGLGSVQGAEAFRDAAVLTEMAGWMAHDSGRADVARGHFLSALSFGQAAADPSVAANVEAGMSHLALQEGHADQAVDLARSGLDRLRAAEAVPVLAARLHAMKARALARLGYAKQAQHSLDSAREELAAADTAFVPNWVAPFDDAALASEAASILLDLRLLPAATKEANHGLELRDASRARSRGLGQITLAQALVAQDEVEAACTVTHDLLETCQSVGSIRISRELADLRTALEPYASSRPVKEILDRMTAVAQHRKLLLASLAVAKGPQV</sequence>
<protein>
    <recommendedName>
        <fullName evidence="3">XRE family transcriptional regulator</fullName>
    </recommendedName>
</protein>
<reference evidence="2" key="1">
    <citation type="submission" date="2022-10" db="EMBL/GenBank/DDBJ databases">
        <title>The complete genomes of actinobacterial strains from the NBC collection.</title>
        <authorList>
            <person name="Joergensen T.S."/>
            <person name="Alvarez Arevalo M."/>
            <person name="Sterndorff E.B."/>
            <person name="Faurdal D."/>
            <person name="Vuksanovic O."/>
            <person name="Mourched A.-S."/>
            <person name="Charusanti P."/>
            <person name="Shaw S."/>
            <person name="Blin K."/>
            <person name="Weber T."/>
        </authorList>
    </citation>
    <scope>NUCLEOTIDE SEQUENCE [LARGE SCALE GENOMIC DNA]</scope>
    <source>
        <strain evidence="2">NBC 01686</strain>
        <plasmid evidence="2">unnamed1</plasmid>
    </source>
</reference>